<keyword evidence="3" id="KW-0731">Sigma factor</keyword>
<dbReference type="AlphaFoldDB" id="A0A261R8Y7"/>
<dbReference type="InterPro" id="IPR013325">
    <property type="entry name" value="RNA_pol_sigma_r2"/>
</dbReference>
<dbReference type="Gene3D" id="1.10.1740.10">
    <property type="match status" value="1"/>
</dbReference>
<dbReference type="PANTHER" id="PTHR43133:SF62">
    <property type="entry name" value="RNA POLYMERASE SIGMA FACTOR SIGZ"/>
    <property type="match status" value="1"/>
</dbReference>
<dbReference type="Pfam" id="PF08281">
    <property type="entry name" value="Sigma70_r4_2"/>
    <property type="match status" value="1"/>
</dbReference>
<evidence type="ECO:0000259" key="5">
    <source>
        <dbReference type="Pfam" id="PF04542"/>
    </source>
</evidence>
<keyword evidence="4" id="KW-0804">Transcription</keyword>
<gene>
    <name evidence="7" type="ORF">CAL26_19660</name>
</gene>
<dbReference type="InterPro" id="IPR036388">
    <property type="entry name" value="WH-like_DNA-bd_sf"/>
</dbReference>
<feature type="domain" description="RNA polymerase sigma factor 70 region 4 type 2" evidence="6">
    <location>
        <begin position="140"/>
        <end position="192"/>
    </location>
</feature>
<organism evidence="7 8">
    <name type="scientific">Bordetella genomosp. 9</name>
    <dbReference type="NCBI Taxonomy" id="1416803"/>
    <lineage>
        <taxon>Bacteria</taxon>
        <taxon>Pseudomonadati</taxon>
        <taxon>Pseudomonadota</taxon>
        <taxon>Betaproteobacteria</taxon>
        <taxon>Burkholderiales</taxon>
        <taxon>Alcaligenaceae</taxon>
        <taxon>Bordetella</taxon>
    </lineage>
</organism>
<dbReference type="NCBIfam" id="TIGR02937">
    <property type="entry name" value="sigma70-ECF"/>
    <property type="match status" value="1"/>
</dbReference>
<reference evidence="7" key="1">
    <citation type="submission" date="2017-05" db="EMBL/GenBank/DDBJ databases">
        <title>Complete and WGS of Bordetella genogroups.</title>
        <authorList>
            <person name="Spilker T."/>
            <person name="Lipuma J."/>
        </authorList>
    </citation>
    <scope>NUCLEOTIDE SEQUENCE</scope>
    <source>
        <strain evidence="7">AU21707</strain>
    </source>
</reference>
<dbReference type="Pfam" id="PF04542">
    <property type="entry name" value="Sigma70_r2"/>
    <property type="match status" value="1"/>
</dbReference>
<feature type="domain" description="RNA polymerase sigma-70 region 2" evidence="5">
    <location>
        <begin position="47"/>
        <end position="113"/>
    </location>
</feature>
<protein>
    <recommendedName>
        <fullName evidence="9">RNA polymerase subunit sigma</fullName>
    </recommendedName>
</protein>
<evidence type="ECO:0000313" key="7">
    <source>
        <dbReference type="EMBL" id="OZI21455.1"/>
    </source>
</evidence>
<keyword evidence="2" id="KW-0805">Transcription regulation</keyword>
<dbReference type="InterPro" id="IPR007627">
    <property type="entry name" value="RNA_pol_sigma70_r2"/>
</dbReference>
<dbReference type="SUPFAM" id="SSF88946">
    <property type="entry name" value="Sigma2 domain of RNA polymerase sigma factors"/>
    <property type="match status" value="1"/>
</dbReference>
<keyword evidence="8" id="KW-1185">Reference proteome</keyword>
<dbReference type="InterPro" id="IPR014284">
    <property type="entry name" value="RNA_pol_sigma-70_dom"/>
</dbReference>
<comment type="similarity">
    <text evidence="1">Belongs to the sigma-70 factor family. ECF subfamily.</text>
</comment>
<dbReference type="GO" id="GO:0016987">
    <property type="term" value="F:sigma factor activity"/>
    <property type="evidence" value="ECO:0007669"/>
    <property type="project" value="UniProtKB-KW"/>
</dbReference>
<dbReference type="InterPro" id="IPR013249">
    <property type="entry name" value="RNA_pol_sigma70_r4_t2"/>
</dbReference>
<evidence type="ECO:0000259" key="6">
    <source>
        <dbReference type="Pfam" id="PF08281"/>
    </source>
</evidence>
<evidence type="ECO:0000313" key="8">
    <source>
        <dbReference type="Proteomes" id="UP000216857"/>
    </source>
</evidence>
<evidence type="ECO:0000256" key="4">
    <source>
        <dbReference type="ARBA" id="ARBA00023163"/>
    </source>
</evidence>
<evidence type="ECO:0000256" key="3">
    <source>
        <dbReference type="ARBA" id="ARBA00023082"/>
    </source>
</evidence>
<dbReference type="Proteomes" id="UP000216857">
    <property type="component" value="Unassembled WGS sequence"/>
</dbReference>
<dbReference type="CDD" id="cd06171">
    <property type="entry name" value="Sigma70_r4"/>
    <property type="match status" value="1"/>
</dbReference>
<dbReference type="InterPro" id="IPR039425">
    <property type="entry name" value="RNA_pol_sigma-70-like"/>
</dbReference>
<dbReference type="PANTHER" id="PTHR43133">
    <property type="entry name" value="RNA POLYMERASE ECF-TYPE SIGMA FACTO"/>
    <property type="match status" value="1"/>
</dbReference>
<dbReference type="InterPro" id="IPR013324">
    <property type="entry name" value="RNA_pol_sigma_r3/r4-like"/>
</dbReference>
<dbReference type="SUPFAM" id="SSF88659">
    <property type="entry name" value="Sigma3 and sigma4 domains of RNA polymerase sigma factors"/>
    <property type="match status" value="1"/>
</dbReference>
<sequence>MAITELATGLRNAVDDVDQGCAGQPDWAPLVRAVARERDRASFMRIYDYYAPRLGRYLEGLGVPAGLAEELVQEALFRLWQKADQYDPARSTLSTWLYRITRNLYIDHYRNEKGWTAVQVVLDEFEAADTSSAEEEASEQALRAALASLPAQQARIVEMCYFQAKSHSQIAEDLRMPLGTVKSSIRLAFKKLRTLLTD</sequence>
<dbReference type="OrthoDB" id="9784272at2"/>
<proteinExistence type="inferred from homology"/>
<dbReference type="Gene3D" id="1.10.10.10">
    <property type="entry name" value="Winged helix-like DNA-binding domain superfamily/Winged helix DNA-binding domain"/>
    <property type="match status" value="1"/>
</dbReference>
<name>A0A261R8Y7_9BORD</name>
<evidence type="ECO:0000256" key="1">
    <source>
        <dbReference type="ARBA" id="ARBA00010641"/>
    </source>
</evidence>
<comment type="caution">
    <text evidence="7">The sequence shown here is derived from an EMBL/GenBank/DDBJ whole genome shotgun (WGS) entry which is preliminary data.</text>
</comment>
<dbReference type="EMBL" id="NEVJ01000003">
    <property type="protein sequence ID" value="OZI21455.1"/>
    <property type="molecule type" value="Genomic_DNA"/>
</dbReference>
<accession>A0A261R8Y7</accession>
<dbReference type="GO" id="GO:0003677">
    <property type="term" value="F:DNA binding"/>
    <property type="evidence" value="ECO:0007669"/>
    <property type="project" value="InterPro"/>
</dbReference>
<evidence type="ECO:0000256" key="2">
    <source>
        <dbReference type="ARBA" id="ARBA00023015"/>
    </source>
</evidence>
<dbReference type="GO" id="GO:0006352">
    <property type="term" value="P:DNA-templated transcription initiation"/>
    <property type="evidence" value="ECO:0007669"/>
    <property type="project" value="InterPro"/>
</dbReference>
<evidence type="ECO:0008006" key="9">
    <source>
        <dbReference type="Google" id="ProtNLM"/>
    </source>
</evidence>